<reference evidence="1" key="1">
    <citation type="journal article" date="2021" name="Proc. Natl. Acad. Sci. U.S.A.">
        <title>A Catalog of Tens of Thousands of Viruses from Human Metagenomes Reveals Hidden Associations with Chronic Diseases.</title>
        <authorList>
            <person name="Tisza M.J."/>
            <person name="Buck C.B."/>
        </authorList>
    </citation>
    <scope>NUCLEOTIDE SEQUENCE</scope>
    <source>
        <strain evidence="1">CtNU74</strain>
    </source>
</reference>
<dbReference type="EMBL" id="BK015285">
    <property type="protein sequence ID" value="DAD99483.1"/>
    <property type="molecule type" value="Genomic_DNA"/>
</dbReference>
<proteinExistence type="predicted"/>
<evidence type="ECO:0000313" key="1">
    <source>
        <dbReference type="EMBL" id="DAD99483.1"/>
    </source>
</evidence>
<protein>
    <submittedName>
        <fullName evidence="1">Uncharacterized protein</fullName>
    </submittedName>
</protein>
<name>A0A8S5NZU7_9CAUD</name>
<sequence>MDTIPVFVHVSHVDGPENFHTSVRYIPHKSDRFSIDANGPVYEVDYTLFNCFSCDYEVEIYCHEIN</sequence>
<organism evidence="1">
    <name type="scientific">Siphoviridae sp. ctNU74</name>
    <dbReference type="NCBI Taxonomy" id="2825471"/>
    <lineage>
        <taxon>Viruses</taxon>
        <taxon>Duplodnaviria</taxon>
        <taxon>Heunggongvirae</taxon>
        <taxon>Uroviricota</taxon>
        <taxon>Caudoviricetes</taxon>
    </lineage>
</organism>
<accession>A0A8S5NZU7</accession>